<proteinExistence type="predicted"/>
<dbReference type="STRING" id="1210089.GCA_001613165_04597"/>
<accession>A0A370HFB0</accession>
<evidence type="ECO:0000313" key="5">
    <source>
        <dbReference type="Proteomes" id="UP000255355"/>
    </source>
</evidence>
<reference evidence="4 5" key="1">
    <citation type="submission" date="2018-07" db="EMBL/GenBank/DDBJ databases">
        <title>Genomic Encyclopedia of Type Strains, Phase IV (KMG-IV): sequencing the most valuable type-strain genomes for metagenomic binning, comparative biology and taxonomic classification.</title>
        <authorList>
            <person name="Goeker M."/>
        </authorList>
    </citation>
    <scope>NUCLEOTIDE SEQUENCE [LARGE SCALE GENOMIC DNA]</scope>
    <source>
        <strain evidence="4 5">DSM 44952</strain>
    </source>
</reference>
<evidence type="ECO:0000256" key="2">
    <source>
        <dbReference type="SAM" id="Phobius"/>
    </source>
</evidence>
<protein>
    <recommendedName>
        <fullName evidence="3">DUF8176 domain-containing protein</fullName>
    </recommendedName>
</protein>
<dbReference type="RefSeq" id="WP_068023082.1">
    <property type="nucleotide sequence ID" value="NZ_QQAZ01000001.1"/>
</dbReference>
<dbReference type="AlphaFoldDB" id="A0A370HFB0"/>
<keyword evidence="2" id="KW-1133">Transmembrane helix</keyword>
<keyword evidence="2" id="KW-0812">Transmembrane</keyword>
<feature type="domain" description="DUF8176" evidence="3">
    <location>
        <begin position="79"/>
        <end position="198"/>
    </location>
</feature>
<feature type="transmembrane region" description="Helical" evidence="2">
    <location>
        <begin position="38"/>
        <end position="59"/>
    </location>
</feature>
<name>A0A370HFB0_9NOCA</name>
<dbReference type="Pfam" id="PF26527">
    <property type="entry name" value="DUF8176"/>
    <property type="match status" value="1"/>
</dbReference>
<comment type="caution">
    <text evidence="4">The sequence shown here is derived from an EMBL/GenBank/DDBJ whole genome shotgun (WGS) entry which is preliminary data.</text>
</comment>
<dbReference type="InterPro" id="IPR058489">
    <property type="entry name" value="DUF8176"/>
</dbReference>
<gene>
    <name evidence="4" type="ORF">DFR68_101309</name>
</gene>
<keyword evidence="2" id="KW-0472">Membrane</keyword>
<dbReference type="Proteomes" id="UP000255355">
    <property type="component" value="Unassembled WGS sequence"/>
</dbReference>
<feature type="region of interest" description="Disordered" evidence="1">
    <location>
        <begin position="64"/>
        <end position="98"/>
    </location>
</feature>
<organism evidence="4 5">
    <name type="scientific">Nocardia mexicana</name>
    <dbReference type="NCBI Taxonomy" id="279262"/>
    <lineage>
        <taxon>Bacteria</taxon>
        <taxon>Bacillati</taxon>
        <taxon>Actinomycetota</taxon>
        <taxon>Actinomycetes</taxon>
        <taxon>Mycobacteriales</taxon>
        <taxon>Nocardiaceae</taxon>
        <taxon>Nocardia</taxon>
    </lineage>
</organism>
<dbReference type="EMBL" id="QQAZ01000001">
    <property type="protein sequence ID" value="RDI55476.1"/>
    <property type="molecule type" value="Genomic_DNA"/>
</dbReference>
<evidence type="ECO:0000259" key="3">
    <source>
        <dbReference type="Pfam" id="PF26527"/>
    </source>
</evidence>
<evidence type="ECO:0000256" key="1">
    <source>
        <dbReference type="SAM" id="MobiDB-lite"/>
    </source>
</evidence>
<keyword evidence="5" id="KW-1185">Reference proteome</keyword>
<dbReference type="OrthoDB" id="4382015at2"/>
<evidence type="ECO:0000313" key="4">
    <source>
        <dbReference type="EMBL" id="RDI55476.1"/>
    </source>
</evidence>
<sequence length="210" mass="22432">MYRNESRTEDRSEAGPRESFRDEFDNLLRPEARGSRKWWLVPVGVFVALLVTVTVLVRIGQNTDSGAPPAAAPAPPVASQCPTERDGDRVQGNGPGGTDSAAAAILAFQHAFYVERSGDRARAVVAADGEVSPAAVLQQGIDSIPPGATHCVTITPTAIPGENLVTVTEFRPGHAAQTYNSQLVTTRHIGDRYLITAISPRPRTDPDAPR</sequence>